<accession>A0A6D2ID78</accession>
<protein>
    <submittedName>
        <fullName evidence="1">Uncharacterized protein</fullName>
    </submittedName>
</protein>
<dbReference type="Pfam" id="PF04776">
    <property type="entry name" value="protein_MS5"/>
    <property type="match status" value="1"/>
</dbReference>
<dbReference type="NCBIfam" id="TIGR01572">
    <property type="entry name" value="A_thl_para_3677"/>
    <property type="match status" value="1"/>
</dbReference>
<sequence>MIHLYAKVGLHRYNMLHGTNLQLHHIEKYNRFYRKMPSSYFITLVAKDPSTGSLVTFQTSIQESSCEFDVKCFVARPKSKETKCTLWLDNHRGAAPNFLGCTAPKWPSDDALGDKNRFYVVEESELKENEWIRLYMELAFVTTNRLTSDKHDKLSDLRIVEVVVETRKIVNPPNEKLKGAKNALVYIEYEQDLGEGRFCKYRARIRRSVDVRTGRLSLVGQNEQTCSI</sequence>
<reference evidence="1" key="1">
    <citation type="submission" date="2020-01" db="EMBL/GenBank/DDBJ databases">
        <authorList>
            <person name="Mishra B."/>
        </authorList>
    </citation>
    <scope>NUCLEOTIDE SEQUENCE [LARGE SCALE GENOMIC DNA]</scope>
</reference>
<evidence type="ECO:0000313" key="2">
    <source>
        <dbReference type="Proteomes" id="UP000467841"/>
    </source>
</evidence>
<proteinExistence type="predicted"/>
<dbReference type="EMBL" id="CACVBM020000843">
    <property type="protein sequence ID" value="CAA7023938.1"/>
    <property type="molecule type" value="Genomic_DNA"/>
</dbReference>
<evidence type="ECO:0000313" key="1">
    <source>
        <dbReference type="EMBL" id="CAA7023938.1"/>
    </source>
</evidence>
<dbReference type="AlphaFoldDB" id="A0A6D2ID78"/>
<name>A0A6D2ID78_9BRAS</name>
<organism evidence="1 2">
    <name type="scientific">Microthlaspi erraticum</name>
    <dbReference type="NCBI Taxonomy" id="1685480"/>
    <lineage>
        <taxon>Eukaryota</taxon>
        <taxon>Viridiplantae</taxon>
        <taxon>Streptophyta</taxon>
        <taxon>Embryophyta</taxon>
        <taxon>Tracheophyta</taxon>
        <taxon>Spermatophyta</taxon>
        <taxon>Magnoliopsida</taxon>
        <taxon>eudicotyledons</taxon>
        <taxon>Gunneridae</taxon>
        <taxon>Pentapetalae</taxon>
        <taxon>rosids</taxon>
        <taxon>malvids</taxon>
        <taxon>Brassicales</taxon>
        <taxon>Brassicaceae</taxon>
        <taxon>Coluteocarpeae</taxon>
        <taxon>Microthlaspi</taxon>
    </lineage>
</organism>
<comment type="caution">
    <text evidence="1">The sequence shown here is derived from an EMBL/GenBank/DDBJ whole genome shotgun (WGS) entry which is preliminary data.</text>
</comment>
<dbReference type="OrthoDB" id="1113811at2759"/>
<dbReference type="Proteomes" id="UP000467841">
    <property type="component" value="Unassembled WGS sequence"/>
</dbReference>
<dbReference type="InterPro" id="IPR006462">
    <property type="entry name" value="MS5"/>
</dbReference>
<keyword evidence="2" id="KW-1185">Reference proteome</keyword>
<gene>
    <name evidence="1" type="ORF">MERR_LOCUS11173</name>
</gene>
<dbReference type="PANTHER" id="PTHR31260:SF50">
    <property type="entry name" value="MS5 PROTEIN"/>
    <property type="match status" value="1"/>
</dbReference>
<dbReference type="PANTHER" id="PTHR31260">
    <property type="entry name" value="CYSTATIN/MONELLIN SUPERFAMILY PROTEIN"/>
    <property type="match status" value="1"/>
</dbReference>